<dbReference type="Proteomes" id="UP000016986">
    <property type="component" value="Unassembled WGS sequence"/>
</dbReference>
<organism evidence="1 2">
    <name type="scientific">Halarchaeum acidiphilum MH1-52-1</name>
    <dbReference type="NCBI Taxonomy" id="1261545"/>
    <lineage>
        <taxon>Archaea</taxon>
        <taxon>Methanobacteriati</taxon>
        <taxon>Methanobacteriota</taxon>
        <taxon>Stenosarchaea group</taxon>
        <taxon>Halobacteria</taxon>
        <taxon>Halobacteriales</taxon>
        <taxon>Halobacteriaceae</taxon>
    </lineage>
</organism>
<accession>U3A9G4</accession>
<dbReference type="OrthoDB" id="103676at2157"/>
<dbReference type="EMBL" id="BATA01000002">
    <property type="protein sequence ID" value="GAD51393.1"/>
    <property type="molecule type" value="Genomic_DNA"/>
</dbReference>
<evidence type="ECO:0000313" key="1">
    <source>
        <dbReference type="EMBL" id="GAD51393.1"/>
    </source>
</evidence>
<proteinExistence type="predicted"/>
<reference evidence="1 2" key="1">
    <citation type="submission" date="2013-09" db="EMBL/GenBank/DDBJ databases">
        <title>Whole genome sequencing of Halarchaeum acidiphilum strain MH1-52-1.</title>
        <authorList>
            <person name="Shimane Y."/>
            <person name="Minegishi H."/>
            <person name="Nishi S."/>
            <person name="Echigo A."/>
            <person name="Shuto A."/>
            <person name="Konishi M."/>
            <person name="Ito T."/>
            <person name="Ohkuma M."/>
            <person name="Ohta Y."/>
            <person name="Nagano Y."/>
            <person name="Tsubouchi T."/>
            <person name="Mori K."/>
            <person name="Usui K."/>
            <person name="Kamekura M."/>
            <person name="Usami R."/>
            <person name="Takaki Y."/>
            <person name="Hatada Y."/>
        </authorList>
    </citation>
    <scope>NUCLEOTIDE SEQUENCE [LARGE SCALE GENOMIC DNA]</scope>
    <source>
        <strain evidence="1 2">JCM 16109</strain>
    </source>
</reference>
<dbReference type="AlphaFoldDB" id="U3A9G4"/>
<gene>
    <name evidence="1" type="ORF">MBEHAL_0153</name>
</gene>
<dbReference type="RefSeq" id="WP_020222045.1">
    <property type="nucleotide sequence ID" value="NZ_BANO01000144.1"/>
</dbReference>
<evidence type="ECO:0000313" key="2">
    <source>
        <dbReference type="Proteomes" id="UP000016986"/>
    </source>
</evidence>
<name>U3A9G4_9EURY</name>
<comment type="caution">
    <text evidence="1">The sequence shown here is derived from an EMBL/GenBank/DDBJ whole genome shotgun (WGS) entry which is preliminary data.</text>
</comment>
<keyword evidence="2" id="KW-1185">Reference proteome</keyword>
<sequence length="634" mass="66481">MRRRHIAVLVAFLVVAGTVVPASAGAAAVGTSDSAAPAVSGSAVALETTGTNSTQLHRTAAGSATYALNDTKEENALHFSTDPTSNGPIRPNESVTVQVKNGATSGTLNVTLHYGNNTQRFNASENHMTFPAVGNYTLTATKNDTAQTNYTAAGPLNVTVSKRVDQLKFTSKPASPIQPGTNATVTVKNGHTSNPVNVTLHYGNETTALNGTGDVVFEEGGNYTLTATKNATEQVRYANATHNLTVASSTMGLNLYRSDSSGPVAPGENFTVGAKYDNSTVASNVTLVAGPNRTLTTGENGQATLNYTARRNHTIRTAVNDTRAADYVNDTLNVTLSPVVVQPKLSVVTSQPRPNNTTVFKVIEGGTGDPIANASLYANGTRIARTNASGLANHTFTEIGEYPVTVTKNASDAQYRNDTRNVTVHYQGIQLVLQRTSTSELQAGDVAAFRVTKAIAGDPVEGARVFGPNDTDTTDANGIAYIRFNETGRHTLTSKKSGDGTNTWRVSSTRVDVTRCVVGLNATVNDSHVAVGENVTVNVTRRVGGTNVSDVTLFVGNRTLQTGANGTATLNFSEPGEYTLVANRTDPVGRNFVNDTVAIDVHNATAESALDLTVDDADHGVTTVNGDDGEPHAP</sequence>
<protein>
    <submittedName>
        <fullName evidence="1">Autotransporter adhesin</fullName>
    </submittedName>
</protein>